<comment type="catalytic activity">
    <reaction evidence="10">
        <text>(sulfur carrier)-H + L-cysteine = (sulfur carrier)-SH + L-alanine</text>
        <dbReference type="Rhea" id="RHEA:43892"/>
        <dbReference type="Rhea" id="RHEA-COMP:14737"/>
        <dbReference type="Rhea" id="RHEA-COMP:14739"/>
        <dbReference type="ChEBI" id="CHEBI:29917"/>
        <dbReference type="ChEBI" id="CHEBI:35235"/>
        <dbReference type="ChEBI" id="CHEBI:57972"/>
        <dbReference type="ChEBI" id="CHEBI:64428"/>
        <dbReference type="EC" id="2.8.1.7"/>
    </reaction>
</comment>
<evidence type="ECO:0000256" key="3">
    <source>
        <dbReference type="ARBA" id="ARBA00006490"/>
    </source>
</evidence>
<dbReference type="EMBL" id="JACHOV010000008">
    <property type="protein sequence ID" value="MBB4642056.1"/>
    <property type="molecule type" value="Genomic_DNA"/>
</dbReference>
<keyword evidence="7" id="KW-0663">Pyridoxal phosphate</keyword>
<dbReference type="PIRSF" id="PIRSF005572">
    <property type="entry name" value="NifS"/>
    <property type="match status" value="1"/>
</dbReference>
<name>A0A840HX70_9SPHN</name>
<dbReference type="GO" id="GO:0031071">
    <property type="term" value="F:cysteine desulfurase activity"/>
    <property type="evidence" value="ECO:0007669"/>
    <property type="project" value="UniProtKB-EC"/>
</dbReference>
<reference evidence="12 13" key="1">
    <citation type="submission" date="2020-08" db="EMBL/GenBank/DDBJ databases">
        <title>Genomic Encyclopedia of Type Strains, Phase IV (KMG-IV): sequencing the most valuable type-strain genomes for metagenomic binning, comparative biology and taxonomic classification.</title>
        <authorList>
            <person name="Goeker M."/>
        </authorList>
    </citation>
    <scope>NUCLEOTIDE SEQUENCE [LARGE SCALE GENOMIC DNA]</scope>
    <source>
        <strain evidence="12 13">DSM 7465</strain>
    </source>
</reference>
<dbReference type="InterPro" id="IPR016454">
    <property type="entry name" value="Cysteine_dSase"/>
</dbReference>
<accession>A0A840HX70</accession>
<dbReference type="Gene3D" id="3.90.1150.10">
    <property type="entry name" value="Aspartate Aminotransferase, domain 1"/>
    <property type="match status" value="1"/>
</dbReference>
<comment type="caution">
    <text evidence="12">The sequence shown here is derived from an EMBL/GenBank/DDBJ whole genome shotgun (WGS) entry which is preliminary data.</text>
</comment>
<keyword evidence="9" id="KW-0411">Iron-sulfur</keyword>
<dbReference type="Gene3D" id="3.40.640.10">
    <property type="entry name" value="Type I PLP-dependent aspartate aminotransferase-like (Major domain)"/>
    <property type="match status" value="1"/>
</dbReference>
<comment type="function">
    <text evidence="2">Catalyzes the removal of elemental sulfur atoms from cysteine to produce alanine. Seems to participate in the biosynthesis of the nitrogenase metalloclusters by providing the inorganic sulfur required for the Fe-S core formation.</text>
</comment>
<dbReference type="GO" id="GO:0051536">
    <property type="term" value="F:iron-sulfur cluster binding"/>
    <property type="evidence" value="ECO:0007669"/>
    <property type="project" value="UniProtKB-KW"/>
</dbReference>
<dbReference type="Pfam" id="PF00266">
    <property type="entry name" value="Aminotran_5"/>
    <property type="match status" value="1"/>
</dbReference>
<proteinExistence type="inferred from homology"/>
<dbReference type="InterPro" id="IPR015424">
    <property type="entry name" value="PyrdxlP-dep_Trfase"/>
</dbReference>
<dbReference type="InterPro" id="IPR015422">
    <property type="entry name" value="PyrdxlP-dep_Trfase_small"/>
</dbReference>
<evidence type="ECO:0000259" key="11">
    <source>
        <dbReference type="Pfam" id="PF00266"/>
    </source>
</evidence>
<evidence type="ECO:0000256" key="5">
    <source>
        <dbReference type="ARBA" id="ARBA00022679"/>
    </source>
</evidence>
<feature type="domain" description="Aminotransferase class V" evidence="11">
    <location>
        <begin position="5"/>
        <end position="357"/>
    </location>
</feature>
<evidence type="ECO:0000256" key="8">
    <source>
        <dbReference type="ARBA" id="ARBA00023004"/>
    </source>
</evidence>
<evidence type="ECO:0000313" key="13">
    <source>
        <dbReference type="Proteomes" id="UP000575068"/>
    </source>
</evidence>
<dbReference type="RefSeq" id="WP_184475825.1">
    <property type="nucleotide sequence ID" value="NZ_JACHOV010000008.1"/>
</dbReference>
<keyword evidence="13" id="KW-1185">Reference proteome</keyword>
<evidence type="ECO:0000256" key="4">
    <source>
        <dbReference type="ARBA" id="ARBA00013558"/>
    </source>
</evidence>
<evidence type="ECO:0000256" key="2">
    <source>
        <dbReference type="ARBA" id="ARBA00003120"/>
    </source>
</evidence>
<sequence length="375" mass="40143">MGQSIYLDYQATTPLAPEVLDAMLPWLRDQFANPHSAHRLGRMAAASVEVARGQVMELLGGRGTLIFTSGATEAINIALVGGAKLMRSEDPKRTKILTIDTEHAAVRDTILALETQGFEPVLLPVMADGLVDMETARTAIDERTALVAVMLVNNEIGVLQPLSALNELAKRAGALFFCDAVQGYGRVPLPPGADMISISGHKIYGPKGVGALWLREGLKLPPLLFGGGQEQGLRSGTLSPALCAGLGMAAKLMGERFEADDLHVRELWGEAMTLFHGWTLNGSPTNRYHGNLNIRREGLDSARLMSECRDIAFSLGSACASGSGRSSHVLRALGIGEKAARSSIRIGFGRYTTMNELRDAAAAINAAADKQWELQ</sequence>
<dbReference type="Gene3D" id="1.10.260.50">
    <property type="match status" value="1"/>
</dbReference>
<dbReference type="SUPFAM" id="SSF53383">
    <property type="entry name" value="PLP-dependent transferases"/>
    <property type="match status" value="1"/>
</dbReference>
<dbReference type="AlphaFoldDB" id="A0A840HX70"/>
<keyword evidence="8" id="KW-0408">Iron</keyword>
<keyword evidence="6" id="KW-0479">Metal-binding</keyword>
<evidence type="ECO:0000256" key="9">
    <source>
        <dbReference type="ARBA" id="ARBA00023014"/>
    </source>
</evidence>
<evidence type="ECO:0000313" key="12">
    <source>
        <dbReference type="EMBL" id="MBB4642056.1"/>
    </source>
</evidence>
<gene>
    <name evidence="12" type="ORF">HNQ99_002374</name>
</gene>
<evidence type="ECO:0000256" key="6">
    <source>
        <dbReference type="ARBA" id="ARBA00022723"/>
    </source>
</evidence>
<dbReference type="PANTHER" id="PTHR11601:SF34">
    <property type="entry name" value="CYSTEINE DESULFURASE"/>
    <property type="match status" value="1"/>
</dbReference>
<dbReference type="PANTHER" id="PTHR11601">
    <property type="entry name" value="CYSTEINE DESULFURYLASE FAMILY MEMBER"/>
    <property type="match status" value="1"/>
</dbReference>
<dbReference type="InterPro" id="IPR015421">
    <property type="entry name" value="PyrdxlP-dep_Trfase_major"/>
</dbReference>
<protein>
    <recommendedName>
        <fullName evidence="4">Cysteine desulfurase</fullName>
    </recommendedName>
</protein>
<dbReference type="InterPro" id="IPR000192">
    <property type="entry name" value="Aminotrans_V_dom"/>
</dbReference>
<evidence type="ECO:0000256" key="1">
    <source>
        <dbReference type="ARBA" id="ARBA00001933"/>
    </source>
</evidence>
<comment type="cofactor">
    <cofactor evidence="1">
        <name>pyridoxal 5'-phosphate</name>
        <dbReference type="ChEBI" id="CHEBI:597326"/>
    </cofactor>
</comment>
<dbReference type="GO" id="GO:0046872">
    <property type="term" value="F:metal ion binding"/>
    <property type="evidence" value="ECO:0007669"/>
    <property type="project" value="UniProtKB-KW"/>
</dbReference>
<keyword evidence="5 12" id="KW-0808">Transferase</keyword>
<organism evidence="12 13">
    <name type="scientific">Rhizorhapis suberifaciens</name>
    <name type="common">corky root of lettuce</name>
    <dbReference type="NCBI Taxonomy" id="13656"/>
    <lineage>
        <taxon>Bacteria</taxon>
        <taxon>Pseudomonadati</taxon>
        <taxon>Pseudomonadota</taxon>
        <taxon>Alphaproteobacteria</taxon>
        <taxon>Sphingomonadales</taxon>
        <taxon>Sphingomonadaceae</taxon>
        <taxon>Rhizorhapis</taxon>
    </lineage>
</organism>
<evidence type="ECO:0000256" key="7">
    <source>
        <dbReference type="ARBA" id="ARBA00022898"/>
    </source>
</evidence>
<evidence type="ECO:0000256" key="10">
    <source>
        <dbReference type="ARBA" id="ARBA00050776"/>
    </source>
</evidence>
<dbReference type="Proteomes" id="UP000575068">
    <property type="component" value="Unassembled WGS sequence"/>
</dbReference>
<comment type="similarity">
    <text evidence="3">Belongs to the class-V pyridoxal-phosphate-dependent aminotransferase family. NifS/IscS subfamily.</text>
</comment>